<keyword evidence="2" id="KW-1185">Reference proteome</keyword>
<sequence length="83" mass="8852">KTLGLDGTETFDIEGITELNNGVTAKTVHVTATKTDGTKVEFDADVRFDTPGEADYYRNGGVLPYVLGYIADGGARGNDPGRR</sequence>
<evidence type="ECO:0000313" key="2">
    <source>
        <dbReference type="Proteomes" id="UP000676853"/>
    </source>
</evidence>
<organism evidence="1 2">
    <name type="scientific">Tsukamurella paurometabola</name>
    <name type="common">Corynebacterium paurometabolum</name>
    <dbReference type="NCBI Taxonomy" id="2061"/>
    <lineage>
        <taxon>Bacteria</taxon>
        <taxon>Bacillati</taxon>
        <taxon>Actinomycetota</taxon>
        <taxon>Actinomycetes</taxon>
        <taxon>Mycobacteriales</taxon>
        <taxon>Tsukamurellaceae</taxon>
        <taxon>Tsukamurella</taxon>
    </lineage>
</organism>
<dbReference type="Proteomes" id="UP000676853">
    <property type="component" value="Unassembled WGS sequence"/>
</dbReference>
<name>A0ABS5NL84_TSUPA</name>
<gene>
    <name evidence="1" type="ORF">KFZ73_27865</name>
</gene>
<dbReference type="SUPFAM" id="SSF52016">
    <property type="entry name" value="LeuD/IlvD-like"/>
    <property type="match status" value="1"/>
</dbReference>
<feature type="non-terminal residue" evidence="1">
    <location>
        <position position="1"/>
    </location>
</feature>
<evidence type="ECO:0000313" key="1">
    <source>
        <dbReference type="EMBL" id="MBS4105039.1"/>
    </source>
</evidence>
<dbReference type="RefSeq" id="WP_212555819.1">
    <property type="nucleotide sequence ID" value="NZ_JAGXOE010000809.1"/>
</dbReference>
<dbReference type="EMBL" id="JAGXOE010000809">
    <property type="protein sequence ID" value="MBS4105039.1"/>
    <property type="molecule type" value="Genomic_DNA"/>
</dbReference>
<dbReference type="Gene3D" id="3.20.19.10">
    <property type="entry name" value="Aconitase, domain 4"/>
    <property type="match status" value="1"/>
</dbReference>
<dbReference type="InterPro" id="IPR015928">
    <property type="entry name" value="Aconitase/3IPM_dehydase_swvl"/>
</dbReference>
<proteinExistence type="predicted"/>
<protein>
    <submittedName>
        <fullName evidence="1">Uncharacterized protein</fullName>
    </submittedName>
</protein>
<feature type="non-terminal residue" evidence="1">
    <location>
        <position position="83"/>
    </location>
</feature>
<comment type="caution">
    <text evidence="1">The sequence shown here is derived from an EMBL/GenBank/DDBJ whole genome shotgun (WGS) entry which is preliminary data.</text>
</comment>
<accession>A0ABS5NL84</accession>
<reference evidence="1 2" key="1">
    <citation type="submission" date="2021-04" db="EMBL/GenBank/DDBJ databases">
        <title>Whole genome sequence analysis of a thiophenic sulfur metabolizing bacteria.</title>
        <authorList>
            <person name="Akhtar N."/>
            <person name="Akram J."/>
            <person name="Aslam A."/>
        </authorList>
    </citation>
    <scope>NUCLEOTIDE SEQUENCE [LARGE SCALE GENOMIC DNA]</scope>
    <source>
        <strain evidence="1 2">3OW</strain>
    </source>
</reference>